<dbReference type="AlphaFoldDB" id="A0A8J5CMH3"/>
<gene>
    <name evidence="1" type="ORF">GWK47_010973</name>
</gene>
<protein>
    <submittedName>
        <fullName evidence="1">Uncharacterized protein</fullName>
    </submittedName>
</protein>
<name>A0A8J5CMH3_CHIOP</name>
<keyword evidence="2" id="KW-1185">Reference proteome</keyword>
<dbReference type="Proteomes" id="UP000770661">
    <property type="component" value="Unassembled WGS sequence"/>
</dbReference>
<accession>A0A8J5CMH3</accession>
<evidence type="ECO:0000313" key="2">
    <source>
        <dbReference type="Proteomes" id="UP000770661"/>
    </source>
</evidence>
<reference evidence="1" key="1">
    <citation type="submission" date="2020-07" db="EMBL/GenBank/DDBJ databases">
        <title>The High-quality genome of the commercially important snow crab, Chionoecetes opilio.</title>
        <authorList>
            <person name="Jeong J.-H."/>
            <person name="Ryu S."/>
        </authorList>
    </citation>
    <scope>NUCLEOTIDE SEQUENCE</scope>
    <source>
        <strain evidence="1">MADBK_172401_WGS</strain>
        <tissue evidence="1">Digestive gland</tissue>
    </source>
</reference>
<dbReference type="EMBL" id="JACEEZ010019279">
    <property type="protein sequence ID" value="KAG0715864.1"/>
    <property type="molecule type" value="Genomic_DNA"/>
</dbReference>
<evidence type="ECO:0000313" key="1">
    <source>
        <dbReference type="EMBL" id="KAG0715864.1"/>
    </source>
</evidence>
<sequence length="146" mass="16237">MTCGRKYFSHLSDTEKQMAGIFSSQVSIKVWSAPCMASKRNCEKSFLLSLQTMLCLGKGVDPMSSINFAADAASLRCTLKQLIDECSTDGTHHPEGFPASHVFEREDDEMDCLDTYSLKDKVVEKIKVLTGIAVFEYPRVPETASR</sequence>
<organism evidence="1 2">
    <name type="scientific">Chionoecetes opilio</name>
    <name type="common">Atlantic snow crab</name>
    <name type="synonym">Cancer opilio</name>
    <dbReference type="NCBI Taxonomy" id="41210"/>
    <lineage>
        <taxon>Eukaryota</taxon>
        <taxon>Metazoa</taxon>
        <taxon>Ecdysozoa</taxon>
        <taxon>Arthropoda</taxon>
        <taxon>Crustacea</taxon>
        <taxon>Multicrustacea</taxon>
        <taxon>Malacostraca</taxon>
        <taxon>Eumalacostraca</taxon>
        <taxon>Eucarida</taxon>
        <taxon>Decapoda</taxon>
        <taxon>Pleocyemata</taxon>
        <taxon>Brachyura</taxon>
        <taxon>Eubrachyura</taxon>
        <taxon>Majoidea</taxon>
        <taxon>Majidae</taxon>
        <taxon>Chionoecetes</taxon>
    </lineage>
</organism>
<proteinExistence type="predicted"/>
<comment type="caution">
    <text evidence="1">The sequence shown here is derived from an EMBL/GenBank/DDBJ whole genome shotgun (WGS) entry which is preliminary data.</text>
</comment>